<dbReference type="eggNOG" id="ENOG502ZUBG">
    <property type="taxonomic scope" value="Bacteria"/>
</dbReference>
<dbReference type="InterPro" id="IPR043733">
    <property type="entry name" value="DUF5677"/>
</dbReference>
<keyword evidence="2" id="KW-1185">Reference proteome</keyword>
<dbReference type="RefSeq" id="WP_006442211.1">
    <property type="nucleotide sequence ID" value="NZ_CP036524.1"/>
</dbReference>
<dbReference type="EMBL" id="ABYI02000018">
    <property type="protein sequence ID" value="EEG74918.1"/>
    <property type="molecule type" value="Genomic_DNA"/>
</dbReference>
<dbReference type="HOGENOM" id="CLU_1072429_0_0_9"/>
<proteinExistence type="predicted"/>
<name>C0BYJ0_9FIRM</name>
<reference evidence="1" key="1">
    <citation type="submission" date="2009-02" db="EMBL/GenBank/DDBJ databases">
        <authorList>
            <person name="Fulton L."/>
            <person name="Clifton S."/>
            <person name="Fulton B."/>
            <person name="Xu J."/>
            <person name="Minx P."/>
            <person name="Pepin K.H."/>
            <person name="Johnson M."/>
            <person name="Bhonagiri V."/>
            <person name="Nash W.E."/>
            <person name="Mardis E.R."/>
            <person name="Wilson R.K."/>
        </authorList>
    </citation>
    <scope>NUCLEOTIDE SEQUENCE [LARGE SCALE GENOMIC DNA]</scope>
    <source>
        <strain evidence="1">DSM 15053</strain>
    </source>
</reference>
<dbReference type="STRING" id="553973.CLOHYLEM_04879"/>
<dbReference type="Pfam" id="PF18928">
    <property type="entry name" value="DUF5677"/>
    <property type="match status" value="1"/>
</dbReference>
<accession>C0BYJ0</accession>
<evidence type="ECO:0000313" key="2">
    <source>
        <dbReference type="Proteomes" id="UP000004893"/>
    </source>
</evidence>
<evidence type="ECO:0000313" key="1">
    <source>
        <dbReference type="EMBL" id="EEG74918.1"/>
    </source>
</evidence>
<sequence>MKRYIPEDVNIFFEESNLELVYEEKKLLKLVYELIVSIEANIPMSGGNFDTYEGCCIIWARNIVTYAKEAYNNAQIGSFISFAMMQRCIVENYVCACFIKRYKEEKLWKKWFLSSMTSTSNLMKKLTGRVDKYEQFQIDIDELYHESDISAECDLNSAYGWTSEIIKKKKPTFFDLCEYIDKSIYNDYRWLCDFSHGVNAINKVYRFTFVHSYINLLTNFVLYLQRSFEELLDDIEDQSYWKQKQIFWDAMIEWEIEFN</sequence>
<dbReference type="AlphaFoldDB" id="C0BYJ0"/>
<reference evidence="1" key="2">
    <citation type="submission" date="2013-06" db="EMBL/GenBank/DDBJ databases">
        <title>Draft genome sequence of Clostridium hylemonae (DSM 15053).</title>
        <authorList>
            <person name="Sudarsanam P."/>
            <person name="Ley R."/>
            <person name="Guruge J."/>
            <person name="Turnbaugh P.J."/>
            <person name="Mahowald M."/>
            <person name="Liep D."/>
            <person name="Gordon J."/>
        </authorList>
    </citation>
    <scope>NUCLEOTIDE SEQUENCE</scope>
    <source>
        <strain evidence="1">DSM 15053</strain>
    </source>
</reference>
<comment type="caution">
    <text evidence="1">The sequence shown here is derived from an EMBL/GenBank/DDBJ whole genome shotgun (WGS) entry which is preliminary data.</text>
</comment>
<gene>
    <name evidence="1" type="ORF">CLOHYLEM_04879</name>
</gene>
<protein>
    <submittedName>
        <fullName evidence="1">Uncharacterized protein</fullName>
    </submittedName>
</protein>
<dbReference type="Proteomes" id="UP000004893">
    <property type="component" value="Unassembled WGS sequence"/>
</dbReference>
<organism evidence="1 2">
    <name type="scientific">[Clostridium] hylemonae DSM 15053</name>
    <dbReference type="NCBI Taxonomy" id="553973"/>
    <lineage>
        <taxon>Bacteria</taxon>
        <taxon>Bacillati</taxon>
        <taxon>Bacillota</taxon>
        <taxon>Clostridia</taxon>
        <taxon>Lachnospirales</taxon>
        <taxon>Lachnospiraceae</taxon>
    </lineage>
</organism>